<evidence type="ECO:0000256" key="3">
    <source>
        <dbReference type="ARBA" id="ARBA00022989"/>
    </source>
</evidence>
<keyword evidence="3 6" id="KW-1133">Transmembrane helix</keyword>
<organism evidence="8 9">
    <name type="scientific">Diacronema lutheri</name>
    <name type="common">Unicellular marine alga</name>
    <name type="synonym">Monochrysis lutheri</name>
    <dbReference type="NCBI Taxonomy" id="2081491"/>
    <lineage>
        <taxon>Eukaryota</taxon>
        <taxon>Haptista</taxon>
        <taxon>Haptophyta</taxon>
        <taxon>Pavlovophyceae</taxon>
        <taxon>Pavlovales</taxon>
        <taxon>Pavlovaceae</taxon>
        <taxon>Diacronema</taxon>
    </lineage>
</organism>
<comment type="subcellular location">
    <subcellularLocation>
        <location evidence="1">Membrane</location>
        <topology evidence="1">Multi-pass membrane protein</topology>
    </subcellularLocation>
</comment>
<dbReference type="AlphaFoldDB" id="A0A8J5XKA8"/>
<dbReference type="PANTHER" id="PTHR11132">
    <property type="entry name" value="SOLUTE CARRIER FAMILY 35"/>
    <property type="match status" value="1"/>
</dbReference>
<keyword evidence="4 6" id="KW-0472">Membrane</keyword>
<dbReference type="InterPro" id="IPR004853">
    <property type="entry name" value="Sugar_P_trans_dom"/>
</dbReference>
<evidence type="ECO:0000313" key="9">
    <source>
        <dbReference type="Proteomes" id="UP000751190"/>
    </source>
</evidence>
<feature type="transmembrane region" description="Helical" evidence="6">
    <location>
        <begin position="110"/>
        <end position="132"/>
    </location>
</feature>
<dbReference type="Proteomes" id="UP000751190">
    <property type="component" value="Unassembled WGS sequence"/>
</dbReference>
<accession>A0A8J5XKA8</accession>
<evidence type="ECO:0000259" key="7">
    <source>
        <dbReference type="Pfam" id="PF03151"/>
    </source>
</evidence>
<feature type="transmembrane region" description="Helical" evidence="6">
    <location>
        <begin position="214"/>
        <end position="237"/>
    </location>
</feature>
<evidence type="ECO:0000313" key="8">
    <source>
        <dbReference type="EMBL" id="KAG8466243.1"/>
    </source>
</evidence>
<feature type="domain" description="Sugar phosphate transporter" evidence="7">
    <location>
        <begin position="17"/>
        <end position="340"/>
    </location>
</feature>
<name>A0A8J5XKA8_DIALT</name>
<evidence type="ECO:0000256" key="1">
    <source>
        <dbReference type="ARBA" id="ARBA00004141"/>
    </source>
</evidence>
<dbReference type="OrthoDB" id="6418713at2759"/>
<keyword evidence="9" id="KW-1185">Reference proteome</keyword>
<dbReference type="InterPro" id="IPR037185">
    <property type="entry name" value="EmrE-like"/>
</dbReference>
<dbReference type="EMBL" id="JAGTXO010000008">
    <property type="protein sequence ID" value="KAG8466243.1"/>
    <property type="molecule type" value="Genomic_DNA"/>
</dbReference>
<feature type="transmembrane region" description="Helical" evidence="6">
    <location>
        <begin position="12"/>
        <end position="31"/>
    </location>
</feature>
<sequence>MASDDGEPRQLVIKRIVFIACWYITSGITLFGNKHILNRLRTAPSTLATFQMISTAVLGCAKMYLPRCPHSAAADKGSSLPTMQRNGSALESTDESRVASIPAGAFLRDMMIVGSLRFVTVVAGLLSLKFVAVSFTETVKSSAPFFTVLFSWVMLRERTSLVVNLSLVPVVAGLALCSATELSFNAIGFYAAVFNNCIDCVQNVFSKKLLTTQYSYVQLQFYTSAAALLVQLPFVALSSHAGLRLSAAPDDAPRDADSDGGSEWSTELLLHLLINGVSFHMQSVAAYAVMSVVSPVTQSVLNTLKRAMLIWLSVLWFGNAVTLWSALGTLVCVVGVFLYNYARQHYPPSPGATRGTTVAPDGPPRDR</sequence>
<keyword evidence="2 6" id="KW-0812">Transmembrane</keyword>
<dbReference type="SUPFAM" id="SSF103481">
    <property type="entry name" value="Multidrug resistance efflux transporter EmrE"/>
    <property type="match status" value="2"/>
</dbReference>
<dbReference type="OMA" id="QRVTECK"/>
<gene>
    <name evidence="8" type="ORF">KFE25_001999</name>
</gene>
<reference evidence="8" key="1">
    <citation type="submission" date="2021-05" db="EMBL/GenBank/DDBJ databases">
        <title>The genome of the haptophyte Pavlova lutheri (Diacronema luteri, Pavlovales) - a model for lipid biosynthesis in eukaryotic algae.</title>
        <authorList>
            <person name="Hulatt C.J."/>
            <person name="Posewitz M.C."/>
        </authorList>
    </citation>
    <scope>NUCLEOTIDE SEQUENCE</scope>
    <source>
        <strain evidence="8">NIVA-4/92</strain>
    </source>
</reference>
<proteinExistence type="predicted"/>
<evidence type="ECO:0000256" key="5">
    <source>
        <dbReference type="SAM" id="MobiDB-lite"/>
    </source>
</evidence>
<comment type="caution">
    <text evidence="8">The sequence shown here is derived from an EMBL/GenBank/DDBJ whole genome shotgun (WGS) entry which is preliminary data.</text>
</comment>
<dbReference type="InterPro" id="IPR050186">
    <property type="entry name" value="TPT_transporter"/>
</dbReference>
<feature type="compositionally biased region" description="Polar residues" evidence="5">
    <location>
        <begin position="79"/>
        <end position="91"/>
    </location>
</feature>
<evidence type="ECO:0000256" key="2">
    <source>
        <dbReference type="ARBA" id="ARBA00022692"/>
    </source>
</evidence>
<dbReference type="Pfam" id="PF03151">
    <property type="entry name" value="TPT"/>
    <property type="match status" value="1"/>
</dbReference>
<evidence type="ECO:0000256" key="4">
    <source>
        <dbReference type="ARBA" id="ARBA00023136"/>
    </source>
</evidence>
<protein>
    <recommendedName>
        <fullName evidence="7">Sugar phosphate transporter domain-containing protein</fullName>
    </recommendedName>
</protein>
<dbReference type="GO" id="GO:0016020">
    <property type="term" value="C:membrane"/>
    <property type="evidence" value="ECO:0007669"/>
    <property type="project" value="UniProtKB-SubCell"/>
</dbReference>
<feature type="transmembrane region" description="Helical" evidence="6">
    <location>
        <begin position="167"/>
        <end position="194"/>
    </location>
</feature>
<feature type="region of interest" description="Disordered" evidence="5">
    <location>
        <begin position="72"/>
        <end position="91"/>
    </location>
</feature>
<evidence type="ECO:0000256" key="6">
    <source>
        <dbReference type="SAM" id="Phobius"/>
    </source>
</evidence>
<feature type="transmembrane region" description="Helical" evidence="6">
    <location>
        <begin position="310"/>
        <end position="339"/>
    </location>
</feature>